<feature type="transmembrane region" description="Helical" evidence="2">
    <location>
        <begin position="225"/>
        <end position="245"/>
    </location>
</feature>
<reference evidence="4 5" key="1">
    <citation type="submission" date="2017-04" db="EMBL/GenBank/DDBJ databases">
        <title>Draft genome sequence of Marssonina coronaria NL1: causal agent of apple blotch.</title>
        <authorList>
            <person name="Cheng Q."/>
        </authorList>
    </citation>
    <scope>NUCLEOTIDE SEQUENCE [LARGE SCALE GENOMIC DNA]</scope>
    <source>
        <strain evidence="4 5">NL1</strain>
    </source>
</reference>
<dbReference type="OrthoDB" id="1733656at2759"/>
<keyword evidence="2" id="KW-1133">Transmembrane helix</keyword>
<comment type="caution">
    <text evidence="4">The sequence shown here is derived from an EMBL/GenBank/DDBJ whole genome shotgun (WGS) entry which is preliminary data.</text>
</comment>
<keyword evidence="5" id="KW-1185">Reference proteome</keyword>
<organism evidence="4 5">
    <name type="scientific">Diplocarpon coronariae</name>
    <dbReference type="NCBI Taxonomy" id="2795749"/>
    <lineage>
        <taxon>Eukaryota</taxon>
        <taxon>Fungi</taxon>
        <taxon>Dikarya</taxon>
        <taxon>Ascomycota</taxon>
        <taxon>Pezizomycotina</taxon>
        <taxon>Leotiomycetes</taxon>
        <taxon>Helotiales</taxon>
        <taxon>Drepanopezizaceae</taxon>
        <taxon>Diplocarpon</taxon>
    </lineage>
</organism>
<accession>A0A218Z7R8</accession>
<evidence type="ECO:0008006" key="6">
    <source>
        <dbReference type="Google" id="ProtNLM"/>
    </source>
</evidence>
<evidence type="ECO:0000256" key="1">
    <source>
        <dbReference type="SAM" id="MobiDB-lite"/>
    </source>
</evidence>
<dbReference type="AlphaFoldDB" id="A0A218Z7R8"/>
<keyword evidence="3" id="KW-0732">Signal</keyword>
<dbReference type="Proteomes" id="UP000242519">
    <property type="component" value="Unassembled WGS sequence"/>
</dbReference>
<dbReference type="InParanoid" id="A0A218Z7R8"/>
<proteinExistence type="predicted"/>
<feature type="compositionally biased region" description="Low complexity" evidence="1">
    <location>
        <begin position="49"/>
        <end position="66"/>
    </location>
</feature>
<dbReference type="EMBL" id="MZNU01000133">
    <property type="protein sequence ID" value="OWP04111.1"/>
    <property type="molecule type" value="Genomic_DNA"/>
</dbReference>
<dbReference type="STRING" id="503106.A0A218Z7R8"/>
<evidence type="ECO:0000313" key="5">
    <source>
        <dbReference type="Proteomes" id="UP000242519"/>
    </source>
</evidence>
<gene>
    <name evidence="4" type="ORF">B2J93_5932</name>
</gene>
<feature type="region of interest" description="Disordered" evidence="1">
    <location>
        <begin position="44"/>
        <end position="66"/>
    </location>
</feature>
<evidence type="ECO:0000313" key="4">
    <source>
        <dbReference type="EMBL" id="OWP04111.1"/>
    </source>
</evidence>
<evidence type="ECO:0000256" key="3">
    <source>
        <dbReference type="SAM" id="SignalP"/>
    </source>
</evidence>
<sequence length="269" mass="29022">MRFSTVSLLALPVLAAAQASPLEQAKAQAELWFSKISSYIPNLSKAHTPEGPETASAETPAEAAATTAEAKPINVLTLEDWEGTIRGSVQPESSTPEEWWVLVTGGNKTCSGHCDQIEAAFNQTALLWGVNPAAPNLGFLNCEDQPVLCSAWSVGPPSLFFFEVSAKPAPVIQRSRRLNATTTDVSTFTDLLSTQSYKSYPVYQGVFHPFDGFLARSGLAVPLGYFFWAFGTLPNWVVMIGISFLSRSIMGRRTAPQGAPPRAAAARRQ</sequence>
<name>A0A218Z7R8_9HELO</name>
<feature type="chain" id="PRO_5013256622" description="Peptidyl-tRNA hydrolase" evidence="3">
    <location>
        <begin position="20"/>
        <end position="269"/>
    </location>
</feature>
<evidence type="ECO:0000256" key="2">
    <source>
        <dbReference type="SAM" id="Phobius"/>
    </source>
</evidence>
<protein>
    <recommendedName>
        <fullName evidence="6">Peptidyl-tRNA hydrolase</fullName>
    </recommendedName>
</protein>
<feature type="signal peptide" evidence="3">
    <location>
        <begin position="1"/>
        <end position="19"/>
    </location>
</feature>
<keyword evidence="2" id="KW-0812">Transmembrane</keyword>
<keyword evidence="2" id="KW-0472">Membrane</keyword>